<sequence>MDMLERVQRRATKTIKGLEHLSYEARLRELGLEGENKVEPSSFQWCPVTRGNGHNLKHRRFHLNKRKHFFTMRVTEHWNRLPREVSAWNSVLTCTSPHSMAETFPCKRRSLWQDLLSLKRVNSTSQFGIISKPAKGAFNSCIQIVDKYIVRTGPRIEPCGTPLPHRILFVKAKKWKREMGKRLPEMHSIASQSREVIVPLYTALVWPHLEYYVQFWMPQYKKDIKLLECVQRRATKIAKGLEGKTYEERLRPLGLFSLEKRRLRGDLIAVYNFLKGGSGGGGADLLSLVIMIGHEEME</sequence>
<dbReference type="EMBL" id="JAUNZN010000033">
    <property type="protein sequence ID" value="KAK4806785.1"/>
    <property type="molecule type" value="Genomic_DNA"/>
</dbReference>
<protein>
    <recommendedName>
        <fullName evidence="3">Reverse transcriptase</fullName>
    </recommendedName>
</protein>
<name>A0AAN7N2C1_MYCAM</name>
<proteinExistence type="predicted"/>
<accession>A0AAN7N2C1</accession>
<evidence type="ECO:0008006" key="3">
    <source>
        <dbReference type="Google" id="ProtNLM"/>
    </source>
</evidence>
<comment type="caution">
    <text evidence="1">The sequence shown here is derived from an EMBL/GenBank/DDBJ whole genome shotgun (WGS) entry which is preliminary data.</text>
</comment>
<organism evidence="1 2">
    <name type="scientific">Mycteria americana</name>
    <name type="common">Wood stork</name>
    <dbReference type="NCBI Taxonomy" id="33587"/>
    <lineage>
        <taxon>Eukaryota</taxon>
        <taxon>Metazoa</taxon>
        <taxon>Chordata</taxon>
        <taxon>Craniata</taxon>
        <taxon>Vertebrata</taxon>
        <taxon>Euteleostomi</taxon>
        <taxon>Archelosauria</taxon>
        <taxon>Archosauria</taxon>
        <taxon>Dinosauria</taxon>
        <taxon>Saurischia</taxon>
        <taxon>Theropoda</taxon>
        <taxon>Coelurosauria</taxon>
        <taxon>Aves</taxon>
        <taxon>Neognathae</taxon>
        <taxon>Neoaves</taxon>
        <taxon>Aequornithes</taxon>
        <taxon>Ciconiiformes</taxon>
        <taxon>Ciconiidae</taxon>
        <taxon>Mycteria</taxon>
    </lineage>
</organism>
<reference evidence="1 2" key="1">
    <citation type="journal article" date="2023" name="J. Hered.">
        <title>Chromosome-level genome of the wood stork (Mycteria americana) provides insight into avian chromosome evolution.</title>
        <authorList>
            <person name="Flamio R. Jr."/>
            <person name="Ramstad K.M."/>
        </authorList>
    </citation>
    <scope>NUCLEOTIDE SEQUENCE [LARGE SCALE GENOMIC DNA]</scope>
    <source>
        <strain evidence="1">JAX WOST 10</strain>
    </source>
</reference>
<dbReference type="AlphaFoldDB" id="A0AAN7N2C1"/>
<dbReference type="Proteomes" id="UP001333110">
    <property type="component" value="Unassembled WGS sequence"/>
</dbReference>
<keyword evidence="2" id="KW-1185">Reference proteome</keyword>
<dbReference type="PANTHER" id="PTHR33332">
    <property type="entry name" value="REVERSE TRANSCRIPTASE DOMAIN-CONTAINING PROTEIN"/>
    <property type="match status" value="1"/>
</dbReference>
<gene>
    <name evidence="1" type="ORF">QYF61_005581</name>
</gene>
<evidence type="ECO:0000313" key="1">
    <source>
        <dbReference type="EMBL" id="KAK4806785.1"/>
    </source>
</evidence>
<evidence type="ECO:0000313" key="2">
    <source>
        <dbReference type="Proteomes" id="UP001333110"/>
    </source>
</evidence>